<feature type="active site" description="Proton donor/acceptor" evidence="6">
    <location>
        <position position="148"/>
    </location>
</feature>
<keyword evidence="2 6" id="KW-0808">Transferase</keyword>
<feature type="binding site" evidence="6">
    <location>
        <position position="92"/>
    </location>
    <ligand>
        <name>substrate</name>
    </ligand>
</feature>
<dbReference type="PRINTS" id="PR00471">
    <property type="entry name" value="ACETATEKNASE"/>
</dbReference>
<gene>
    <name evidence="6 8" type="primary">ackA</name>
    <name evidence="8" type="ORF">GCM10011511_10160</name>
</gene>
<proteinExistence type="inferred from homology"/>
<feature type="site" description="Transition state stabilizer" evidence="6">
    <location>
        <position position="179"/>
    </location>
</feature>
<comment type="subunit">
    <text evidence="6">Homodimer.</text>
</comment>
<feature type="binding site" evidence="6">
    <location>
        <position position="19"/>
    </location>
    <ligand>
        <name>ATP</name>
        <dbReference type="ChEBI" id="CHEBI:30616"/>
    </ligand>
</feature>
<dbReference type="Pfam" id="PF00871">
    <property type="entry name" value="Acetate_kinase"/>
    <property type="match status" value="1"/>
</dbReference>
<comment type="pathway">
    <text evidence="6">Metabolic intermediate biosynthesis; acetyl-CoA biosynthesis; acetyl-CoA from acetate: step 1/2.</text>
</comment>
<dbReference type="InterPro" id="IPR004372">
    <property type="entry name" value="Ac/propionate_kinase"/>
</dbReference>
<dbReference type="HAMAP" id="MF_00020">
    <property type="entry name" value="Acetate_kinase"/>
    <property type="match status" value="1"/>
</dbReference>
<dbReference type="PANTHER" id="PTHR21060:SF15">
    <property type="entry name" value="ACETATE KINASE-RELATED"/>
    <property type="match status" value="1"/>
</dbReference>
<dbReference type="UniPathway" id="UPA00340">
    <property type="reaction ID" value="UER00458"/>
</dbReference>
<dbReference type="GO" id="GO:0000287">
    <property type="term" value="F:magnesium ion binding"/>
    <property type="evidence" value="ECO:0007669"/>
    <property type="project" value="UniProtKB-UniRule"/>
</dbReference>
<dbReference type="PIRSF" id="PIRSF000722">
    <property type="entry name" value="Acetate_prop_kin"/>
    <property type="match status" value="1"/>
</dbReference>
<organism evidence="8 9">
    <name type="scientific">Puia dinghuensis</name>
    <dbReference type="NCBI Taxonomy" id="1792502"/>
    <lineage>
        <taxon>Bacteria</taxon>
        <taxon>Pseudomonadati</taxon>
        <taxon>Bacteroidota</taxon>
        <taxon>Chitinophagia</taxon>
        <taxon>Chitinophagales</taxon>
        <taxon>Chitinophagaceae</taxon>
        <taxon>Puia</taxon>
    </lineage>
</organism>
<dbReference type="Gene3D" id="3.30.420.40">
    <property type="match status" value="2"/>
</dbReference>
<comment type="function">
    <text evidence="6">Catalyzes the formation of acetyl phosphate from acetate and ATP. Can also catalyze the reverse reaction.</text>
</comment>
<keyword evidence="5 6" id="KW-0067">ATP-binding</keyword>
<evidence type="ECO:0000256" key="2">
    <source>
        <dbReference type="ARBA" id="ARBA00022679"/>
    </source>
</evidence>
<dbReference type="InterPro" id="IPR023865">
    <property type="entry name" value="Aliphatic_acid_kinase_CS"/>
</dbReference>
<feature type="site" description="Transition state stabilizer" evidence="6">
    <location>
        <position position="240"/>
    </location>
</feature>
<dbReference type="PANTHER" id="PTHR21060">
    <property type="entry name" value="ACETATE KINASE"/>
    <property type="match status" value="1"/>
</dbReference>
<keyword evidence="9" id="KW-1185">Reference proteome</keyword>
<comment type="cofactor">
    <cofactor evidence="6">
        <name>Mg(2+)</name>
        <dbReference type="ChEBI" id="CHEBI:18420"/>
    </cofactor>
    <cofactor evidence="6">
        <name>Mn(2+)</name>
        <dbReference type="ChEBI" id="CHEBI:29035"/>
    </cofactor>
    <text evidence="6">Mg(2+). Can also accept Mn(2+).</text>
</comment>
<keyword evidence="3 6" id="KW-0547">Nucleotide-binding</keyword>
<dbReference type="Proteomes" id="UP000607559">
    <property type="component" value="Unassembled WGS sequence"/>
</dbReference>
<protein>
    <recommendedName>
        <fullName evidence="6">Acetate kinase</fullName>
        <ecNumber evidence="6">2.7.2.1</ecNumber>
    </recommendedName>
    <alternativeName>
        <fullName evidence="6">Acetokinase</fullName>
    </alternativeName>
</protein>
<comment type="caution">
    <text evidence="6">Lacks conserved residue(s) required for the propagation of feature annotation.</text>
</comment>
<comment type="catalytic activity">
    <reaction evidence="6">
        <text>acetate + ATP = acetyl phosphate + ADP</text>
        <dbReference type="Rhea" id="RHEA:11352"/>
        <dbReference type="ChEBI" id="CHEBI:22191"/>
        <dbReference type="ChEBI" id="CHEBI:30089"/>
        <dbReference type="ChEBI" id="CHEBI:30616"/>
        <dbReference type="ChEBI" id="CHEBI:456216"/>
        <dbReference type="EC" id="2.7.2.1"/>
    </reaction>
</comment>
<dbReference type="EMBL" id="BMJC01000001">
    <property type="protein sequence ID" value="GGA88876.1"/>
    <property type="molecule type" value="Genomic_DNA"/>
</dbReference>
<dbReference type="AlphaFoldDB" id="A0A8J2U9S8"/>
<evidence type="ECO:0000256" key="3">
    <source>
        <dbReference type="ARBA" id="ARBA00022741"/>
    </source>
</evidence>
<comment type="subcellular location">
    <subcellularLocation>
        <location evidence="6">Cytoplasm</location>
    </subcellularLocation>
</comment>
<comment type="caution">
    <text evidence="8">The sequence shown here is derived from an EMBL/GenBank/DDBJ whole genome shotgun (WGS) entry which is preliminary data.</text>
</comment>
<reference evidence="8" key="2">
    <citation type="submission" date="2020-09" db="EMBL/GenBank/DDBJ databases">
        <authorList>
            <person name="Sun Q."/>
            <person name="Zhou Y."/>
        </authorList>
    </citation>
    <scope>NUCLEOTIDE SEQUENCE</scope>
    <source>
        <strain evidence="8">CGMCC 1.15448</strain>
    </source>
</reference>
<dbReference type="GO" id="GO:0005737">
    <property type="term" value="C:cytoplasm"/>
    <property type="evidence" value="ECO:0007669"/>
    <property type="project" value="UniProtKB-SubCell"/>
</dbReference>
<keyword evidence="4 6" id="KW-0418">Kinase</keyword>
<feature type="binding site" evidence="6">
    <location>
        <begin position="207"/>
        <end position="211"/>
    </location>
    <ligand>
        <name>ATP</name>
        <dbReference type="ChEBI" id="CHEBI:30616"/>
    </ligand>
</feature>
<name>A0A8J2U9S8_9BACT</name>
<dbReference type="PROSITE" id="PS01076">
    <property type="entry name" value="ACETATE_KINASE_2"/>
    <property type="match status" value="1"/>
</dbReference>
<evidence type="ECO:0000256" key="4">
    <source>
        <dbReference type="ARBA" id="ARBA00022777"/>
    </source>
</evidence>
<evidence type="ECO:0000313" key="8">
    <source>
        <dbReference type="EMBL" id="GGA88876.1"/>
    </source>
</evidence>
<dbReference type="RefSeq" id="WP_188929176.1">
    <property type="nucleotide sequence ID" value="NZ_BMJC01000001.1"/>
</dbReference>
<accession>A0A8J2U9S8</accession>
<dbReference type="InterPro" id="IPR043129">
    <property type="entry name" value="ATPase_NBD"/>
</dbReference>
<keyword evidence="6" id="KW-0460">Magnesium</keyword>
<evidence type="ECO:0000256" key="5">
    <source>
        <dbReference type="ARBA" id="ARBA00022840"/>
    </source>
</evidence>
<feature type="binding site" evidence="6">
    <location>
        <position position="380"/>
    </location>
    <ligand>
        <name>Mg(2+)</name>
        <dbReference type="ChEBI" id="CHEBI:18420"/>
    </ligand>
</feature>
<dbReference type="GO" id="GO:0005524">
    <property type="term" value="F:ATP binding"/>
    <property type="evidence" value="ECO:0007669"/>
    <property type="project" value="UniProtKB-KW"/>
</dbReference>
<dbReference type="NCBIfam" id="TIGR00016">
    <property type="entry name" value="ackA"/>
    <property type="match status" value="1"/>
</dbReference>
<sequence>MNTGNKNILAVNGGSSSIKFSLYTQDEPPAKWLSGKITRIGLKDTELTFTNNRNKEKGQLPVKAEGLSEAAVFLIDWLGQQADAPLAAVGHRVVHGLQHRQAAFIDDVLLGDLQRISTYDPDHLPGEIELIRLFRSRDPGLPQVACFDTAFHSTLPRVARLLPIPRRYEEQGLQRYGFHGLSYAYILEELTRIAGPAAAGGAVIVAHLGSGASVAAVKDGVSVDTTMGFTPVGGLVMGTRPGDLDPGVWWWLLDNDKLSATAFNQLINHECGLLGVSETSPDMKDLLDRESTDVRAAEAVQLFCYQVKKTIGAYSAVLGGLDTLVFTGGIGERAPAIRSRICAGLEYLGIGLNQRANAHDELFLSAEDTRVGVYAIPTDEEWMIARIVKHLL</sequence>
<dbReference type="InterPro" id="IPR000890">
    <property type="entry name" value="Aliphatic_acid_kin_short-chain"/>
</dbReference>
<dbReference type="GO" id="GO:0006083">
    <property type="term" value="P:acetate metabolic process"/>
    <property type="evidence" value="ECO:0007669"/>
    <property type="project" value="TreeGrafter"/>
</dbReference>
<reference evidence="8" key="1">
    <citation type="journal article" date="2014" name="Int. J. Syst. Evol. Microbiol.">
        <title>Complete genome sequence of Corynebacterium casei LMG S-19264T (=DSM 44701T), isolated from a smear-ripened cheese.</title>
        <authorList>
            <consortium name="US DOE Joint Genome Institute (JGI-PGF)"/>
            <person name="Walter F."/>
            <person name="Albersmeier A."/>
            <person name="Kalinowski J."/>
            <person name="Ruckert C."/>
        </authorList>
    </citation>
    <scope>NUCLEOTIDE SEQUENCE</scope>
    <source>
        <strain evidence="8">CGMCC 1.15448</strain>
    </source>
</reference>
<evidence type="ECO:0000313" key="9">
    <source>
        <dbReference type="Proteomes" id="UP000607559"/>
    </source>
</evidence>
<evidence type="ECO:0000256" key="7">
    <source>
        <dbReference type="RuleBase" id="RU003835"/>
    </source>
</evidence>
<dbReference type="PROSITE" id="PS01075">
    <property type="entry name" value="ACETATE_KINASE_1"/>
    <property type="match status" value="1"/>
</dbReference>
<dbReference type="GO" id="GO:0008776">
    <property type="term" value="F:acetate kinase activity"/>
    <property type="evidence" value="ECO:0007669"/>
    <property type="project" value="UniProtKB-UniRule"/>
</dbReference>
<feature type="binding site" evidence="6">
    <location>
        <position position="12"/>
    </location>
    <ligand>
        <name>Mg(2+)</name>
        <dbReference type="ChEBI" id="CHEBI:18420"/>
    </ligand>
</feature>
<evidence type="ECO:0000256" key="1">
    <source>
        <dbReference type="ARBA" id="ARBA00008748"/>
    </source>
</evidence>
<comment type="similarity">
    <text evidence="1 6 7">Belongs to the acetokinase family.</text>
</comment>
<keyword evidence="6" id="KW-0479">Metal-binding</keyword>
<evidence type="ECO:0000256" key="6">
    <source>
        <dbReference type="HAMAP-Rule" id="MF_00020"/>
    </source>
</evidence>
<dbReference type="GO" id="GO:0006085">
    <property type="term" value="P:acetyl-CoA biosynthetic process"/>
    <property type="evidence" value="ECO:0007669"/>
    <property type="project" value="UniProtKB-UniRule"/>
</dbReference>
<dbReference type="EC" id="2.7.2.1" evidence="6"/>
<dbReference type="SUPFAM" id="SSF53067">
    <property type="entry name" value="Actin-like ATPase domain"/>
    <property type="match status" value="2"/>
</dbReference>
<keyword evidence="6" id="KW-0963">Cytoplasm</keyword>